<evidence type="ECO:0000259" key="6">
    <source>
        <dbReference type="Pfam" id="PF12253"/>
    </source>
</evidence>
<feature type="compositionally biased region" description="Low complexity" evidence="5">
    <location>
        <begin position="882"/>
        <end position="915"/>
    </location>
</feature>
<dbReference type="InterPro" id="IPR022043">
    <property type="entry name" value="CAF1A_DD"/>
</dbReference>
<dbReference type="EMBL" id="AOFI03000268">
    <property type="protein sequence ID" value="KAF4318733.1"/>
    <property type="molecule type" value="Genomic_DNA"/>
</dbReference>
<reference evidence="7" key="1">
    <citation type="journal article" date="2015" name="Genom Data">
        <title>Draft genome sequences of Phytophthora kernoviae and Phytophthora ramorum lineage EU2 from Scotland.</title>
        <authorList>
            <person name="Sambles C."/>
            <person name="Schlenzig A."/>
            <person name="O'Neill P."/>
            <person name="Grant M."/>
            <person name="Studholme D.J."/>
        </authorList>
    </citation>
    <scope>NUCLEOTIDE SEQUENCE</scope>
    <source>
        <strain evidence="7">00238/432</strain>
    </source>
</reference>
<feature type="compositionally biased region" description="Acidic residues" evidence="5">
    <location>
        <begin position="743"/>
        <end position="758"/>
    </location>
</feature>
<feature type="region of interest" description="Disordered" evidence="5">
    <location>
        <begin position="510"/>
        <end position="595"/>
    </location>
</feature>
<dbReference type="PANTHER" id="PTHR15272:SF0">
    <property type="entry name" value="CHROMATIN ASSEMBLY FACTOR 1 SUBUNIT A"/>
    <property type="match status" value="1"/>
</dbReference>
<feature type="compositionally biased region" description="Basic residues" evidence="5">
    <location>
        <begin position="770"/>
        <end position="789"/>
    </location>
</feature>
<dbReference type="GO" id="GO:0005634">
    <property type="term" value="C:nucleus"/>
    <property type="evidence" value="ECO:0007669"/>
    <property type="project" value="UniProtKB-SubCell"/>
</dbReference>
<protein>
    <recommendedName>
        <fullName evidence="6">Chromatin assembly factor 1 subunit A dimerization domain-containing protein</fullName>
    </recommendedName>
</protein>
<sequence>MFLRSPLQDHLKKGSKQATLSSFFSPQKPADRAAEIEAEAAEVEAKSSTKRPRAASADSKEKKQEEEEKEVAKPQSKKKNSIAKAKGKSEAPAKPRAKAKAKKRKKKEEEEDEAPRFISPHAMLPGDDEDEDEFDDEEDVFNTPEAKRARAELEVDQSVALAAQATGEIEAKEVDVTEDKTSAEDVVDLMGVKASEEAKPAVNSAVKKARSKKTATVPAKVTTKTPTKRQQKMKEKAAVVEEKPAPVEPLDPATQVLVDTYKMKTDELTRQHMELLQSKDEDDAIMQDIFGVALDCDLDVIVDHEKAHQALVKTWQTLQEQSQTASNSAEAAIVPATAEFPYEVKCLIVKGIQGRTSSLSVLSNDLLASFKKDIDWGDVDMESDLNAEHPDSLDTVDRSAALVVEMEIKMLAQRTPHGVRHAKADVFEDTSADALWVWEVGNLDKYFGEEAQKTVKRMRKHRRRLGQQLKTLARVLHLLHQKPVDKAKLSAEEAKVGKFGLVVDDELQKAKERKHKEQEKQEKQHAAEEKKRHDQEAKNEEKRKREHEAEEEKTKRQKVWGSFLRTSNNGGTDTAAANVASSSESAVDVTGDQESEDAMARIDAAIGFLSDATSSSISAVEISQQSIFSSLKGKQNSIKKQTDKLPADGWSARRYRDPKLGVMKLLQFHENTRPAYCGTFSKRSRIFHGGRRPLSQYAKFDYSVDSDDEWEEEEPGESLSDADSDGDESDEDNLDYGDQWLAYEDEVDYMDDAQEEDDRMEHREGASSPTKHKLPSQLQKKRAKVKGMKPAKLESQITGPYWCTCSDTCTDDHFPGRAGELLCEPAFESTLMRKAREYEQEQKRLQAVKEEQQKQKQEQQKLKEQQQQQHKQHAQEQKKAAAADAKASIEKTTPQKSTPQKTTPQKTTPQKSQKPAAKQPVSTSITGHVKSTPTKQAAPVSTTPSPAKPTKPTKPIDAWFKKIPLPAPSTSVAQPQQQDEQENAEKADVEVITVD</sequence>
<feature type="compositionally biased region" description="Low complexity" evidence="5">
    <location>
        <begin position="937"/>
        <end position="955"/>
    </location>
</feature>
<dbReference type="GO" id="GO:0033186">
    <property type="term" value="C:CAF-1 complex"/>
    <property type="evidence" value="ECO:0007669"/>
    <property type="project" value="TreeGrafter"/>
</dbReference>
<feature type="compositionally biased region" description="Basic and acidic residues" evidence="5">
    <location>
        <begin position="839"/>
        <end position="864"/>
    </location>
</feature>
<name>A0A8J4SA97_9STRA</name>
<evidence type="ECO:0000313" key="8">
    <source>
        <dbReference type="Proteomes" id="UP000702964"/>
    </source>
</evidence>
<feature type="compositionally biased region" description="Acidic residues" evidence="5">
    <location>
        <begin position="126"/>
        <end position="139"/>
    </location>
</feature>
<dbReference type="Pfam" id="PF12253">
    <property type="entry name" value="CAF1A_dimeriz"/>
    <property type="match status" value="1"/>
</dbReference>
<feature type="compositionally biased region" description="Polar residues" evidence="5">
    <location>
        <begin position="16"/>
        <end position="25"/>
    </location>
</feature>
<dbReference type="GO" id="GO:0006334">
    <property type="term" value="P:nucleosome assembly"/>
    <property type="evidence" value="ECO:0007669"/>
    <property type="project" value="TreeGrafter"/>
</dbReference>
<evidence type="ECO:0000256" key="4">
    <source>
        <dbReference type="ARBA" id="ARBA00023242"/>
    </source>
</evidence>
<keyword evidence="2" id="KW-0227">DNA damage</keyword>
<dbReference type="PANTHER" id="PTHR15272">
    <property type="entry name" value="CHROMATIN ASSEMBLY FACTOR 1 SUBUNIT A CAF-1 SUBUNIT A"/>
    <property type="match status" value="1"/>
</dbReference>
<dbReference type="GO" id="GO:0006281">
    <property type="term" value="P:DNA repair"/>
    <property type="evidence" value="ECO:0007669"/>
    <property type="project" value="UniProtKB-KW"/>
</dbReference>
<feature type="compositionally biased region" description="Low complexity" evidence="5">
    <location>
        <begin position="214"/>
        <end position="225"/>
    </location>
</feature>
<reference evidence="7" key="2">
    <citation type="submission" date="2020-02" db="EMBL/GenBank/DDBJ databases">
        <authorList>
            <person name="Studholme D.J."/>
        </authorList>
    </citation>
    <scope>NUCLEOTIDE SEQUENCE</scope>
    <source>
        <strain evidence="7">00238/432</strain>
    </source>
</reference>
<feature type="region of interest" description="Disordered" evidence="5">
    <location>
        <begin position="203"/>
        <end position="232"/>
    </location>
</feature>
<evidence type="ECO:0000256" key="3">
    <source>
        <dbReference type="ARBA" id="ARBA00023204"/>
    </source>
</evidence>
<comment type="caution">
    <text evidence="7">The sequence shown here is derived from an EMBL/GenBank/DDBJ whole genome shotgun (WGS) entry which is preliminary data.</text>
</comment>
<comment type="subcellular location">
    <subcellularLocation>
        <location evidence="1">Nucleus</location>
    </subcellularLocation>
</comment>
<feature type="region of interest" description="Disordered" evidence="5">
    <location>
        <begin position="631"/>
        <end position="651"/>
    </location>
</feature>
<evidence type="ECO:0000256" key="2">
    <source>
        <dbReference type="ARBA" id="ARBA00022763"/>
    </source>
</evidence>
<feature type="compositionally biased region" description="Polar residues" evidence="5">
    <location>
        <begin position="920"/>
        <end position="935"/>
    </location>
</feature>
<keyword evidence="4" id="KW-0539">Nucleus</keyword>
<feature type="region of interest" description="Disordered" evidence="5">
    <location>
        <begin position="839"/>
        <end position="995"/>
    </location>
</feature>
<feature type="compositionally biased region" description="Basic and acidic residues" evidence="5">
    <location>
        <begin position="58"/>
        <end position="72"/>
    </location>
</feature>
<feature type="region of interest" description="Disordered" evidence="5">
    <location>
        <begin position="705"/>
        <end position="792"/>
    </location>
</feature>
<evidence type="ECO:0000313" key="7">
    <source>
        <dbReference type="EMBL" id="KAF4318733.1"/>
    </source>
</evidence>
<dbReference type="Proteomes" id="UP000702964">
    <property type="component" value="Unassembled WGS sequence"/>
</dbReference>
<accession>A0A8J4SA97</accession>
<dbReference type="AlphaFoldDB" id="A0A8J4SA97"/>
<keyword evidence="3" id="KW-0234">DNA repair</keyword>
<feature type="compositionally biased region" description="Basic residues" evidence="5">
    <location>
        <begin position="95"/>
        <end position="106"/>
    </location>
</feature>
<feature type="domain" description="Chromatin assembly factor 1 subunit A dimerization" evidence="6">
    <location>
        <begin position="664"/>
        <end position="733"/>
    </location>
</feature>
<feature type="compositionally biased region" description="Acidic residues" evidence="5">
    <location>
        <begin position="705"/>
        <end position="735"/>
    </location>
</feature>
<feature type="compositionally biased region" description="Low complexity" evidence="5">
    <location>
        <begin position="575"/>
        <end position="589"/>
    </location>
</feature>
<proteinExistence type="predicted"/>
<evidence type="ECO:0000256" key="5">
    <source>
        <dbReference type="SAM" id="MobiDB-lite"/>
    </source>
</evidence>
<feature type="region of interest" description="Disordered" evidence="5">
    <location>
        <begin position="1"/>
        <end position="139"/>
    </location>
</feature>
<organism evidence="7 8">
    <name type="scientific">Phytophthora kernoviae 00238/432</name>
    <dbReference type="NCBI Taxonomy" id="1284355"/>
    <lineage>
        <taxon>Eukaryota</taxon>
        <taxon>Sar</taxon>
        <taxon>Stramenopiles</taxon>
        <taxon>Oomycota</taxon>
        <taxon>Peronosporomycetes</taxon>
        <taxon>Peronosporales</taxon>
        <taxon>Peronosporaceae</taxon>
        <taxon>Phytophthora</taxon>
    </lineage>
</organism>
<gene>
    <name evidence="7" type="ORF">G195_007852</name>
</gene>
<evidence type="ECO:0000256" key="1">
    <source>
        <dbReference type="ARBA" id="ARBA00004123"/>
    </source>
</evidence>
<feature type="compositionally biased region" description="Basic and acidic residues" evidence="5">
    <location>
        <begin position="510"/>
        <end position="554"/>
    </location>
</feature>
<feature type="compositionally biased region" description="Polar residues" evidence="5">
    <location>
        <begin position="968"/>
        <end position="978"/>
    </location>
</feature>